<organism evidence="1 2">
    <name type="scientific">Colletotrichum lupini</name>
    <dbReference type="NCBI Taxonomy" id="145971"/>
    <lineage>
        <taxon>Eukaryota</taxon>
        <taxon>Fungi</taxon>
        <taxon>Dikarya</taxon>
        <taxon>Ascomycota</taxon>
        <taxon>Pezizomycotina</taxon>
        <taxon>Sordariomycetes</taxon>
        <taxon>Hypocreomycetidae</taxon>
        <taxon>Glomerellales</taxon>
        <taxon>Glomerellaceae</taxon>
        <taxon>Colletotrichum</taxon>
        <taxon>Colletotrichum acutatum species complex</taxon>
    </lineage>
</organism>
<proteinExistence type="predicted"/>
<dbReference type="Proteomes" id="UP000830671">
    <property type="component" value="Chromosome 8"/>
</dbReference>
<keyword evidence="2" id="KW-1185">Reference proteome</keyword>
<sequence length="43" mass="4642">MGFEAPITRTCFTNQDDGRSPGYLNMGCPLQIGEGTYSETIVA</sequence>
<dbReference type="RefSeq" id="XP_049151048.1">
    <property type="nucleotide sequence ID" value="XM_049293902.1"/>
</dbReference>
<protein>
    <submittedName>
        <fullName evidence="1">Uncharacterized protein</fullName>
    </submittedName>
</protein>
<dbReference type="AlphaFoldDB" id="A0A9Q8T741"/>
<name>A0A9Q8T741_9PEZI</name>
<dbReference type="EMBL" id="CP019480">
    <property type="protein sequence ID" value="UQC89447.1"/>
    <property type="molecule type" value="Genomic_DNA"/>
</dbReference>
<accession>A0A9Q8T741</accession>
<dbReference type="GeneID" id="73348912"/>
<evidence type="ECO:0000313" key="2">
    <source>
        <dbReference type="Proteomes" id="UP000830671"/>
    </source>
</evidence>
<reference evidence="1" key="1">
    <citation type="journal article" date="2021" name="Mol. Plant Microbe Interact.">
        <title>Complete Genome Sequence of the Plant-Pathogenic Fungus Colletotrichum lupini.</title>
        <authorList>
            <person name="Baroncelli R."/>
            <person name="Pensec F."/>
            <person name="Da Lio D."/>
            <person name="Boufleur T."/>
            <person name="Vicente I."/>
            <person name="Sarrocco S."/>
            <person name="Picot A."/>
            <person name="Baraldi E."/>
            <person name="Sukno S."/>
            <person name="Thon M."/>
            <person name="Le Floch G."/>
        </authorList>
    </citation>
    <scope>NUCLEOTIDE SEQUENCE</scope>
    <source>
        <strain evidence="1">IMI 504893</strain>
    </source>
</reference>
<gene>
    <name evidence="1" type="ORF">CLUP02_14978</name>
</gene>
<evidence type="ECO:0000313" key="1">
    <source>
        <dbReference type="EMBL" id="UQC89447.1"/>
    </source>
</evidence>
<dbReference type="KEGG" id="clup:CLUP02_14978"/>